<dbReference type="Proteomes" id="UP001601422">
    <property type="component" value="Unassembled WGS sequence"/>
</dbReference>
<feature type="compositionally biased region" description="Basic residues" evidence="1">
    <location>
        <begin position="279"/>
        <end position="291"/>
    </location>
</feature>
<feature type="compositionally biased region" description="Basic residues" evidence="1">
    <location>
        <begin position="352"/>
        <end position="364"/>
    </location>
</feature>
<feature type="compositionally biased region" description="Low complexity" evidence="1">
    <location>
        <begin position="373"/>
        <end position="385"/>
    </location>
</feature>
<protein>
    <submittedName>
        <fullName evidence="2">Uncharacterized protein</fullName>
    </submittedName>
</protein>
<feature type="region of interest" description="Disordered" evidence="1">
    <location>
        <begin position="147"/>
        <end position="407"/>
    </location>
</feature>
<feature type="region of interest" description="Disordered" evidence="1">
    <location>
        <begin position="20"/>
        <end position="44"/>
    </location>
</feature>
<dbReference type="RefSeq" id="WP_389835565.1">
    <property type="nucleotide sequence ID" value="NZ_JBIAJP010000021.1"/>
</dbReference>
<evidence type="ECO:0000313" key="3">
    <source>
        <dbReference type="Proteomes" id="UP001601422"/>
    </source>
</evidence>
<reference evidence="2 3" key="1">
    <citation type="submission" date="2024-10" db="EMBL/GenBank/DDBJ databases">
        <title>The Natural Products Discovery Center: Release of the First 8490 Sequenced Strains for Exploring Actinobacteria Biosynthetic Diversity.</title>
        <authorList>
            <person name="Kalkreuter E."/>
            <person name="Kautsar S.A."/>
            <person name="Yang D."/>
            <person name="Bader C.D."/>
            <person name="Teijaro C.N."/>
            <person name="Fluegel L."/>
            <person name="Davis C.M."/>
            <person name="Simpson J.R."/>
            <person name="Lauterbach L."/>
            <person name="Steele A.D."/>
            <person name="Gui C."/>
            <person name="Meng S."/>
            <person name="Li G."/>
            <person name="Viehrig K."/>
            <person name="Ye F."/>
            <person name="Su P."/>
            <person name="Kiefer A.F."/>
            <person name="Nichols A."/>
            <person name="Cepeda A.J."/>
            <person name="Yan W."/>
            <person name="Fan B."/>
            <person name="Jiang Y."/>
            <person name="Adhikari A."/>
            <person name="Zheng C.-J."/>
            <person name="Schuster L."/>
            <person name="Cowan T.M."/>
            <person name="Smanski M.J."/>
            <person name="Chevrette M.G."/>
            <person name="De Carvalho L.P.S."/>
            <person name="Shen B."/>
        </authorList>
    </citation>
    <scope>NUCLEOTIDE SEQUENCE [LARGE SCALE GENOMIC DNA]</scope>
    <source>
        <strain evidence="2 3">NPDC005497</strain>
    </source>
</reference>
<organism evidence="2 3">
    <name type="scientific">Streptomyces tibetensis</name>
    <dbReference type="NCBI Taxonomy" id="2382123"/>
    <lineage>
        <taxon>Bacteria</taxon>
        <taxon>Bacillati</taxon>
        <taxon>Actinomycetota</taxon>
        <taxon>Actinomycetes</taxon>
        <taxon>Kitasatosporales</taxon>
        <taxon>Streptomycetaceae</taxon>
        <taxon>Streptomyces</taxon>
    </lineage>
</organism>
<gene>
    <name evidence="2" type="ORF">ACFYQT_40120</name>
</gene>
<feature type="region of interest" description="Disordered" evidence="1">
    <location>
        <begin position="419"/>
        <end position="558"/>
    </location>
</feature>
<feature type="compositionally biased region" description="Polar residues" evidence="1">
    <location>
        <begin position="150"/>
        <end position="165"/>
    </location>
</feature>
<accession>A0ABW6N8T9</accession>
<evidence type="ECO:0000256" key="1">
    <source>
        <dbReference type="SAM" id="MobiDB-lite"/>
    </source>
</evidence>
<sequence>MTDNNVIDFPRIGFILTPPATGNGTPVIEPPTPPTLDTGPVSRADRRSPLDIVNALPDPGILQPTIPTPPQPGHVPATFRNEPASDLIGPRLGALSLAAILATAVAALRGTHTVLSTWWENRLARQAETAQLREARLKHQLAMQNIGDKATQQRAKQQRVPSSSEFGRKSLGGRGSSGGGSGAGKGPGRSGKGTGPSSGTGSSTGPGRKKRSNPAGKNPGSSASTRNSGTTGKGGTGRAPGRKTPKNPGGPLRTNQRGGTGLKKNKPAGSGNQADGSKKTPKPLKSHRKNGRTTLPDALAKDTSKQAARRLKKRRKNLDNPALWTNSKNKASRGKKSPRTTLADAVGSTARKAARKRLKKRRRTITPPIWSVPRNRTTKQQTQTPRKNKPTNAGAATSRTKTRRQRIWDKARAYTRKKAANGGCFGGQTPGPKTGPQAGPNTAGTAGPAGPAGSGPRAGRRSPFENAGQATAPTEWTVKRDDYVGAQAKTWEPNALTTGTPALDAAPTPHIKRPGTTRPKEPNPMPPAPANREDPRITKAKKQAARSGNNIVTSARHMDAQHETEITLDDALDEYGDFAADGFKTHDQCVKLAARATKLRDTLALFTADLATNHNLIGVLFTGAMARMTESMDLVARMAEEMQISSIEAAEQAEAADNDLNDTYRPITQATADAGLTTPSAPIHNQD</sequence>
<feature type="compositionally biased region" description="Low complexity" evidence="1">
    <location>
        <begin position="430"/>
        <end position="457"/>
    </location>
</feature>
<comment type="caution">
    <text evidence="2">The sequence shown here is derived from an EMBL/GenBank/DDBJ whole genome shotgun (WGS) entry which is preliminary data.</text>
</comment>
<name>A0ABW6N8T9_9ACTN</name>
<keyword evidence="3" id="KW-1185">Reference proteome</keyword>
<dbReference type="EMBL" id="JBIAJP010000021">
    <property type="protein sequence ID" value="MFF0009604.1"/>
    <property type="molecule type" value="Genomic_DNA"/>
</dbReference>
<feature type="compositionally biased region" description="Gly residues" evidence="1">
    <location>
        <begin position="170"/>
        <end position="204"/>
    </location>
</feature>
<proteinExistence type="predicted"/>
<evidence type="ECO:0000313" key="2">
    <source>
        <dbReference type="EMBL" id="MFF0009604.1"/>
    </source>
</evidence>
<feature type="compositionally biased region" description="Basic residues" evidence="1">
    <location>
        <begin position="307"/>
        <end position="316"/>
    </location>
</feature>
<feature type="compositionally biased region" description="Polar residues" evidence="1">
    <location>
        <begin position="219"/>
        <end position="230"/>
    </location>
</feature>